<dbReference type="AlphaFoldDB" id="A0AAD0SCY1"/>
<dbReference type="EMBL" id="CP023009">
    <property type="protein sequence ID" value="AXW85740.1"/>
    <property type="molecule type" value="Genomic_DNA"/>
</dbReference>
<evidence type="ECO:0000313" key="2">
    <source>
        <dbReference type="Proteomes" id="UP000263881"/>
    </source>
</evidence>
<organism evidence="1 2">
    <name type="scientific">Lonsdalea britannica</name>
    <dbReference type="NCBI Taxonomy" id="1082704"/>
    <lineage>
        <taxon>Bacteria</taxon>
        <taxon>Pseudomonadati</taxon>
        <taxon>Pseudomonadota</taxon>
        <taxon>Gammaproteobacteria</taxon>
        <taxon>Enterobacterales</taxon>
        <taxon>Pectobacteriaceae</taxon>
        <taxon>Lonsdalea</taxon>
    </lineage>
</organism>
<gene>
    <name evidence="1" type="ORF">CKQ53_01250</name>
</gene>
<keyword evidence="2" id="KW-1185">Reference proteome</keyword>
<proteinExistence type="predicted"/>
<evidence type="ECO:0000313" key="1">
    <source>
        <dbReference type="EMBL" id="AXW85740.1"/>
    </source>
</evidence>
<sequence length="68" mass="7869">MYCSYYRHHFNILKHPNSFIIPLFYKIFLYSARPFDPDPKPCSIQKQNSGLINTPLNGGGADEKITIH</sequence>
<reference evidence="1 2" key="1">
    <citation type="submission" date="2017-08" db="EMBL/GenBank/DDBJ databases">
        <title>Comparative genomics of bacteria isolated from necrotic lesions of AOD affected trees.</title>
        <authorList>
            <person name="Doonan J."/>
            <person name="Denman S."/>
            <person name="McDonald J.E."/>
        </authorList>
    </citation>
    <scope>NUCLEOTIDE SEQUENCE [LARGE SCALE GENOMIC DNA]</scope>
    <source>
        <strain evidence="1 2">477</strain>
    </source>
</reference>
<name>A0AAD0SCY1_9GAMM</name>
<dbReference type="Proteomes" id="UP000263881">
    <property type="component" value="Chromosome"/>
</dbReference>
<protein>
    <submittedName>
        <fullName evidence="1">Uncharacterized protein</fullName>
    </submittedName>
</protein>
<dbReference type="KEGG" id="lbq:CKQ53_01250"/>
<accession>A0AAD0SCY1</accession>